<keyword evidence="12" id="KW-0234">DNA repair</keyword>
<dbReference type="PANTHER" id="PTHR23336:SF11">
    <property type="entry name" value="OS06G0622000 PROTEIN"/>
    <property type="match status" value="1"/>
</dbReference>
<evidence type="ECO:0000256" key="2">
    <source>
        <dbReference type="ARBA" id="ARBA00007845"/>
    </source>
</evidence>
<organism evidence="16 17">
    <name type="scientific">Sesamum indicum</name>
    <name type="common">Oriental sesame</name>
    <name type="synonym">Sesamum orientale</name>
    <dbReference type="NCBI Taxonomy" id="4182"/>
    <lineage>
        <taxon>Eukaryota</taxon>
        <taxon>Viridiplantae</taxon>
        <taxon>Streptophyta</taxon>
        <taxon>Embryophyta</taxon>
        <taxon>Tracheophyta</taxon>
        <taxon>Spermatophyta</taxon>
        <taxon>Magnoliopsida</taxon>
        <taxon>eudicotyledons</taxon>
        <taxon>Gunneridae</taxon>
        <taxon>Pentapetalae</taxon>
        <taxon>asterids</taxon>
        <taxon>lamiids</taxon>
        <taxon>Lamiales</taxon>
        <taxon>Pedaliaceae</taxon>
        <taxon>Sesamum</taxon>
    </lineage>
</organism>
<evidence type="ECO:0000256" key="6">
    <source>
        <dbReference type="ARBA" id="ARBA00022763"/>
    </source>
</evidence>
<evidence type="ECO:0000256" key="12">
    <source>
        <dbReference type="ARBA" id="ARBA00023204"/>
    </source>
</evidence>
<name>A0A6I9T261_SESIN</name>
<dbReference type="GO" id="GO:0008270">
    <property type="term" value="F:zinc ion binding"/>
    <property type="evidence" value="ECO:0007669"/>
    <property type="project" value="UniProtKB-KW"/>
</dbReference>
<accession>A0A6I9T261</accession>
<sequence>MGDCFLRKEPSKEGCSPPLVKLMKDQKSITRVACINPPSLMPAVWDISSITRKEKIDFLSLLPGFSLSPACEDLHQEREWGLFLEFLRKYKRVAIAKLELYELYILPPDEDSKFGCATVLYQLKEPKLRPSQKFDGLRIVAAEISSPPGSLAGEASMSNSDLIEDRISAQQRYPEVIGDYSCDLKAIGSNRLGNSVGPIRSFERNYVTAHPSYLKTLGQAHSSWIFGAIAELVDNSRDAKATKLEVAISMIYSRTASKDIPMLSVIDDGHGMSHSDIQRMVSFGHGQPETDDPDHIGRYGIGFKTGAMRLGKDALVLTQTANSRSIAFLSQSLNEGRDNLEIPIVSYRRTGQYMEVDASVHNEDFAKYNLKTIKKFSPFDKYLIGEKAGIFSAEGTGTQIYIWNLDKWGSTYSLQWEAGMTGGSSFHQGGIFIRSRRIRSRLGQISQMVPLDYSLKSYLEVMFLDPRMKIYVQGALVKSRPLAKSLNNTIVKDGPVLGKPVQLTLGLSQLEWEQANCGMFLYWHGRLIEAYKRVGSMIHNGDCGRGIIGVIDVTDLMDDSNGHVWVHNNKQGFQDCEAYAELERWLGEKADEYLDEYVDKIQLRKGNVKYKPDHEWVQCDKCRKWRMLGSDFGSKTLPLEWFCYMKPFNGRCEMPEEEVEKGLITISTKRHGYNTKDPNESRNRLPEQASSELEGSSDDGTRNESKQNDIQLSHKRPRRRLTRSCKKS</sequence>
<dbReference type="KEGG" id="sind:105159070"/>
<evidence type="ECO:0000313" key="16">
    <source>
        <dbReference type="Proteomes" id="UP000504604"/>
    </source>
</evidence>
<dbReference type="Proteomes" id="UP000504604">
    <property type="component" value="Linkage group LG3"/>
</dbReference>
<dbReference type="Pfam" id="PF07496">
    <property type="entry name" value="zf-CW"/>
    <property type="match status" value="1"/>
</dbReference>
<keyword evidence="10" id="KW-0175">Coiled coil</keyword>
<dbReference type="AlphaFoldDB" id="A0A6I9T261"/>
<keyword evidence="9" id="KW-0156">Chromatin regulator</keyword>
<dbReference type="InParanoid" id="A0A6I9T261"/>
<evidence type="ECO:0000256" key="3">
    <source>
        <dbReference type="ARBA" id="ARBA00022722"/>
    </source>
</evidence>
<feature type="compositionally biased region" description="Basic residues" evidence="14">
    <location>
        <begin position="713"/>
        <end position="728"/>
    </location>
</feature>
<keyword evidence="7" id="KW-0863">Zinc-finger</keyword>
<proteinExistence type="inferred from homology"/>
<keyword evidence="5" id="KW-0255">Endonuclease</keyword>
<evidence type="ECO:0000256" key="8">
    <source>
        <dbReference type="ARBA" id="ARBA00022833"/>
    </source>
</evidence>
<keyword evidence="6" id="KW-0227">DNA damage</keyword>
<protein>
    <submittedName>
        <fullName evidence="17">MORC family CW-type zinc finger protein 2A-like isoform X1</fullName>
    </submittedName>
</protein>
<dbReference type="GO" id="GO:0031047">
    <property type="term" value="P:regulatory ncRNA-mediated gene silencing"/>
    <property type="evidence" value="ECO:0007669"/>
    <property type="project" value="UniProtKB-KW"/>
</dbReference>
<evidence type="ECO:0000256" key="13">
    <source>
        <dbReference type="ARBA" id="ARBA00023242"/>
    </source>
</evidence>
<keyword evidence="13" id="KW-0539">Nucleus</keyword>
<dbReference type="InterPro" id="IPR041006">
    <property type="entry name" value="Morc_S5"/>
</dbReference>
<keyword evidence="3" id="KW-0540">Nuclease</keyword>
<keyword evidence="5" id="KW-0378">Hydrolase</keyword>
<evidence type="ECO:0000256" key="9">
    <source>
        <dbReference type="ARBA" id="ARBA00022853"/>
    </source>
</evidence>
<dbReference type="InterPro" id="IPR036890">
    <property type="entry name" value="HATPase_C_sf"/>
</dbReference>
<comment type="similarity">
    <text evidence="2">Belongs to the MORC ATPase protein family.</text>
</comment>
<evidence type="ECO:0000256" key="1">
    <source>
        <dbReference type="ARBA" id="ARBA00004123"/>
    </source>
</evidence>
<evidence type="ECO:0000259" key="15">
    <source>
        <dbReference type="PROSITE" id="PS51050"/>
    </source>
</evidence>
<dbReference type="GO" id="GO:0006281">
    <property type="term" value="P:DNA repair"/>
    <property type="evidence" value="ECO:0007669"/>
    <property type="project" value="UniProtKB-KW"/>
</dbReference>
<evidence type="ECO:0000256" key="14">
    <source>
        <dbReference type="SAM" id="MobiDB-lite"/>
    </source>
</evidence>
<dbReference type="InterPro" id="IPR011124">
    <property type="entry name" value="Znf_CW"/>
</dbReference>
<feature type="region of interest" description="Disordered" evidence="14">
    <location>
        <begin position="669"/>
        <end position="728"/>
    </location>
</feature>
<dbReference type="GO" id="GO:0006325">
    <property type="term" value="P:chromatin organization"/>
    <property type="evidence" value="ECO:0007669"/>
    <property type="project" value="UniProtKB-KW"/>
</dbReference>
<keyword evidence="8" id="KW-0862">Zinc</keyword>
<keyword evidence="16" id="KW-1185">Reference proteome</keyword>
<evidence type="ECO:0000256" key="5">
    <source>
        <dbReference type="ARBA" id="ARBA00022759"/>
    </source>
</evidence>
<evidence type="ECO:0000256" key="4">
    <source>
        <dbReference type="ARBA" id="ARBA00022723"/>
    </source>
</evidence>
<feature type="domain" description="CW-type" evidence="15">
    <location>
        <begin position="610"/>
        <end position="660"/>
    </location>
</feature>
<dbReference type="GO" id="GO:0031349">
    <property type="term" value="P:positive regulation of defense response"/>
    <property type="evidence" value="ECO:0007669"/>
    <property type="project" value="UniProtKB-ARBA"/>
</dbReference>
<dbReference type="Gene3D" id="3.30.40.100">
    <property type="match status" value="1"/>
</dbReference>
<dbReference type="GO" id="GO:0004519">
    <property type="term" value="F:endonuclease activity"/>
    <property type="evidence" value="ECO:0007669"/>
    <property type="project" value="UniProtKB-KW"/>
</dbReference>
<reference evidence="17" key="1">
    <citation type="submission" date="2025-08" db="UniProtKB">
        <authorList>
            <consortium name="RefSeq"/>
        </authorList>
    </citation>
    <scope>IDENTIFICATION</scope>
</reference>
<dbReference type="InterPro" id="IPR045261">
    <property type="entry name" value="MORC_ATPase"/>
</dbReference>
<dbReference type="GO" id="GO:0005634">
    <property type="term" value="C:nucleus"/>
    <property type="evidence" value="ECO:0007669"/>
    <property type="project" value="UniProtKB-SubCell"/>
</dbReference>
<dbReference type="OrthoDB" id="757982at2759"/>
<dbReference type="PROSITE" id="PS51050">
    <property type="entry name" value="ZF_CW"/>
    <property type="match status" value="1"/>
</dbReference>
<comment type="subcellular location">
    <subcellularLocation>
        <location evidence="1">Nucleus</location>
    </subcellularLocation>
</comment>
<keyword evidence="11" id="KW-0943">RNA-mediated gene silencing</keyword>
<evidence type="ECO:0000256" key="7">
    <source>
        <dbReference type="ARBA" id="ARBA00022771"/>
    </source>
</evidence>
<keyword evidence="4" id="KW-0479">Metal-binding</keyword>
<dbReference type="Pfam" id="PF17942">
    <property type="entry name" value="Morc6_S5"/>
    <property type="match status" value="1"/>
</dbReference>
<dbReference type="GeneID" id="105159070"/>
<dbReference type="Gene3D" id="3.30.565.10">
    <property type="entry name" value="Histidine kinase-like ATPase, C-terminal domain"/>
    <property type="match status" value="1"/>
</dbReference>
<evidence type="ECO:0000256" key="11">
    <source>
        <dbReference type="ARBA" id="ARBA00023158"/>
    </source>
</evidence>
<dbReference type="PANTHER" id="PTHR23336">
    <property type="entry name" value="ZINC FINGER CW-TYPE COILED-COIL DOMAIN PROTEIN 3"/>
    <property type="match status" value="1"/>
</dbReference>
<dbReference type="Pfam" id="PF13589">
    <property type="entry name" value="HATPase_c_3"/>
    <property type="match status" value="1"/>
</dbReference>
<evidence type="ECO:0000256" key="10">
    <source>
        <dbReference type="ARBA" id="ARBA00023054"/>
    </source>
</evidence>
<gene>
    <name evidence="17" type="primary">LOC105159070</name>
</gene>
<dbReference type="SUPFAM" id="SSF55874">
    <property type="entry name" value="ATPase domain of HSP90 chaperone/DNA topoisomerase II/histidine kinase"/>
    <property type="match status" value="1"/>
</dbReference>
<dbReference type="GO" id="GO:0016887">
    <property type="term" value="F:ATP hydrolysis activity"/>
    <property type="evidence" value="ECO:0007669"/>
    <property type="project" value="InterPro"/>
</dbReference>
<evidence type="ECO:0000313" key="17">
    <source>
        <dbReference type="RefSeq" id="XP_011074313.1"/>
    </source>
</evidence>
<dbReference type="RefSeq" id="XP_011074313.1">
    <property type="nucleotide sequence ID" value="XM_011076011.2"/>
</dbReference>